<sequence length="96" mass="10273">MEFYEKCTACGGEGGGAEYHYEEEGVRKVGTLPCRPCKGTGKIMVDALSYEDVAALVALSKIAGTLEGPGCLETEAKIAYKIADAMGRQRRRAPAR</sequence>
<name>A0A0F9HDQ2_9ZZZZ</name>
<reference evidence="1" key="1">
    <citation type="journal article" date="2015" name="Nature">
        <title>Complex archaea that bridge the gap between prokaryotes and eukaryotes.</title>
        <authorList>
            <person name="Spang A."/>
            <person name="Saw J.H."/>
            <person name="Jorgensen S.L."/>
            <person name="Zaremba-Niedzwiedzka K."/>
            <person name="Martijn J."/>
            <person name="Lind A.E."/>
            <person name="van Eijk R."/>
            <person name="Schleper C."/>
            <person name="Guy L."/>
            <person name="Ettema T.J."/>
        </authorList>
    </citation>
    <scope>NUCLEOTIDE SEQUENCE</scope>
</reference>
<proteinExistence type="predicted"/>
<feature type="non-terminal residue" evidence="1">
    <location>
        <position position="96"/>
    </location>
</feature>
<organism evidence="1">
    <name type="scientific">marine sediment metagenome</name>
    <dbReference type="NCBI Taxonomy" id="412755"/>
    <lineage>
        <taxon>unclassified sequences</taxon>
        <taxon>metagenomes</taxon>
        <taxon>ecological metagenomes</taxon>
    </lineage>
</organism>
<comment type="caution">
    <text evidence="1">The sequence shown here is derived from an EMBL/GenBank/DDBJ whole genome shotgun (WGS) entry which is preliminary data.</text>
</comment>
<dbReference type="AlphaFoldDB" id="A0A0F9HDQ2"/>
<dbReference type="EMBL" id="LAZR01015366">
    <property type="protein sequence ID" value="KKM13506.1"/>
    <property type="molecule type" value="Genomic_DNA"/>
</dbReference>
<evidence type="ECO:0008006" key="2">
    <source>
        <dbReference type="Google" id="ProtNLM"/>
    </source>
</evidence>
<protein>
    <recommendedName>
        <fullName evidence="2">CR-type domain-containing protein</fullName>
    </recommendedName>
</protein>
<accession>A0A0F9HDQ2</accession>
<evidence type="ECO:0000313" key="1">
    <source>
        <dbReference type="EMBL" id="KKM13506.1"/>
    </source>
</evidence>
<dbReference type="Gene3D" id="6.20.20.10">
    <property type="match status" value="1"/>
</dbReference>
<gene>
    <name evidence="1" type="ORF">LCGC14_1715600</name>
</gene>